<evidence type="ECO:0000313" key="3">
    <source>
        <dbReference type="Proteomes" id="UP001235840"/>
    </source>
</evidence>
<dbReference type="EMBL" id="JAUSTY010000021">
    <property type="protein sequence ID" value="MDQ0167908.1"/>
    <property type="molecule type" value="Genomic_DNA"/>
</dbReference>
<gene>
    <name evidence="2" type="ORF">J2S11_003838</name>
</gene>
<dbReference type="PANTHER" id="PTHR43211:SF1">
    <property type="entry name" value="BLL6422 PROTEIN"/>
    <property type="match status" value="1"/>
</dbReference>
<protein>
    <submittedName>
        <fullName evidence="2">2-keto-4-pentenoate hydratase/2-oxohepta-3-ene-1,7-dioic acid hydratase in catechol pathway</fullName>
    </submittedName>
</protein>
<organism evidence="2 3">
    <name type="scientific">Caldalkalibacillus horti</name>
    <dbReference type="NCBI Taxonomy" id="77523"/>
    <lineage>
        <taxon>Bacteria</taxon>
        <taxon>Bacillati</taxon>
        <taxon>Bacillota</taxon>
        <taxon>Bacilli</taxon>
        <taxon>Bacillales</taxon>
        <taxon>Bacillaceae</taxon>
        <taxon>Caldalkalibacillus</taxon>
    </lineage>
</organism>
<reference evidence="2 3" key="1">
    <citation type="submission" date="2023-07" db="EMBL/GenBank/DDBJ databases">
        <title>Genomic Encyclopedia of Type Strains, Phase IV (KMG-IV): sequencing the most valuable type-strain genomes for metagenomic binning, comparative biology and taxonomic classification.</title>
        <authorList>
            <person name="Goeker M."/>
        </authorList>
    </citation>
    <scope>NUCLEOTIDE SEQUENCE [LARGE SCALE GENOMIC DNA]</scope>
    <source>
        <strain evidence="2 3">DSM 12751</strain>
    </source>
</reference>
<dbReference type="InterPro" id="IPR036663">
    <property type="entry name" value="Fumarylacetoacetase_C_sf"/>
</dbReference>
<comment type="caution">
    <text evidence="2">The sequence shown here is derived from an EMBL/GenBank/DDBJ whole genome shotgun (WGS) entry which is preliminary data.</text>
</comment>
<keyword evidence="3" id="KW-1185">Reference proteome</keyword>
<feature type="domain" description="Fumarylacetoacetase-like C-terminal" evidence="1">
    <location>
        <begin position="140"/>
        <end position="327"/>
    </location>
</feature>
<dbReference type="RefSeq" id="WP_307397213.1">
    <property type="nucleotide sequence ID" value="NZ_BAAADK010000013.1"/>
</dbReference>
<dbReference type="Gene3D" id="3.90.850.10">
    <property type="entry name" value="Fumarylacetoacetase-like, C-terminal domain"/>
    <property type="match status" value="1"/>
</dbReference>
<dbReference type="InterPro" id="IPR011234">
    <property type="entry name" value="Fumarylacetoacetase-like_C"/>
</dbReference>
<name>A0ABT9W3S3_9BACI</name>
<accession>A0ABT9W3S3</accession>
<evidence type="ECO:0000313" key="2">
    <source>
        <dbReference type="EMBL" id="MDQ0167908.1"/>
    </source>
</evidence>
<dbReference type="Pfam" id="PF01557">
    <property type="entry name" value="FAA_hydrolase"/>
    <property type="match status" value="1"/>
</dbReference>
<dbReference type="SUPFAM" id="SSF56529">
    <property type="entry name" value="FAH"/>
    <property type="match status" value="1"/>
</dbReference>
<proteinExistence type="predicted"/>
<evidence type="ECO:0000259" key="1">
    <source>
        <dbReference type="Pfam" id="PF01557"/>
    </source>
</evidence>
<sequence>MKLVTFSLNNSKMEQFGIVIDDYVISFERLRYHSNLFTPLLNNINSYLQGLPESEQDARKLHAHAQEMISENNIESFLKLEQVQLLSPIPNPPAVLDFGLSPKHLLNSGYTLIEHEFKGILKPILRKVLDKALRKTIQKSSMPYYKCNHLSINGPFDTLVWPSYTSYLDIEPELGVVIGNSEVDPSTGKNSTSIAGYVIMNDVSARDVQFPDFRLLCGPAKSKDFDKSIGIGPYFVTSDEVENPLSLDVRVEIDKNNRLSWQGSTSEYISHPQEVVDYLSRIFTPPPGTIIGMGTIPGCCGLDNNQWLLPGDEIEISIKGLGTLKQFVPNELKALQSSRWKNREELKAYYKQWGSE</sequence>
<dbReference type="PANTHER" id="PTHR43211">
    <property type="entry name" value="FUMARYLACETOACETATE HYDROLASE"/>
    <property type="match status" value="1"/>
</dbReference>
<dbReference type="Proteomes" id="UP001235840">
    <property type="component" value="Unassembled WGS sequence"/>
</dbReference>